<dbReference type="STRING" id="414684.RC1_2391"/>
<dbReference type="InterPro" id="IPR018946">
    <property type="entry name" value="PhoD-like_MPP"/>
</dbReference>
<name>B6IPS4_RHOCS</name>
<dbReference type="EC" id="3.1.3.1" evidence="4"/>
<dbReference type="KEGG" id="rce:RC1_2391"/>
<feature type="signal peptide" evidence="1">
    <location>
        <begin position="1"/>
        <end position="27"/>
    </location>
</feature>
<dbReference type="SUPFAM" id="SSF56300">
    <property type="entry name" value="Metallo-dependent phosphatases"/>
    <property type="match status" value="1"/>
</dbReference>
<dbReference type="InterPro" id="IPR038607">
    <property type="entry name" value="PhoD-like_sf"/>
</dbReference>
<dbReference type="Proteomes" id="UP000001591">
    <property type="component" value="Chromosome"/>
</dbReference>
<dbReference type="CDD" id="cd07389">
    <property type="entry name" value="MPP_PhoD"/>
    <property type="match status" value="1"/>
</dbReference>
<reference evidence="4 5" key="1">
    <citation type="journal article" date="2010" name="BMC Genomics">
        <title>Metabolic flexibility revealed in the genome of the cyst-forming alpha-1 proteobacterium Rhodospirillum centenum.</title>
        <authorList>
            <person name="Lu Y.K."/>
            <person name="Marden J."/>
            <person name="Han M."/>
            <person name="Swingley W.D."/>
            <person name="Mastrian S.D."/>
            <person name="Chowdhury S.R."/>
            <person name="Hao J."/>
            <person name="Helmy T."/>
            <person name="Kim S."/>
            <person name="Kurdoglu A.A."/>
            <person name="Matthies H.J."/>
            <person name="Rollo D."/>
            <person name="Stothard P."/>
            <person name="Blankenship R.E."/>
            <person name="Bauer C.E."/>
            <person name="Touchman J.W."/>
        </authorList>
    </citation>
    <scope>NUCLEOTIDE SEQUENCE [LARGE SCALE GENOMIC DNA]</scope>
    <source>
        <strain evidence="5">ATCC 51521 / SW</strain>
    </source>
</reference>
<dbReference type="eggNOG" id="COG3540">
    <property type="taxonomic scope" value="Bacteria"/>
</dbReference>
<evidence type="ECO:0000313" key="4">
    <source>
        <dbReference type="EMBL" id="ACI99776.1"/>
    </source>
</evidence>
<evidence type="ECO:0000259" key="3">
    <source>
        <dbReference type="Pfam" id="PF16655"/>
    </source>
</evidence>
<feature type="chain" id="PRO_5002846689" evidence="1">
    <location>
        <begin position="28"/>
        <end position="597"/>
    </location>
</feature>
<dbReference type="Gene3D" id="3.60.21.70">
    <property type="entry name" value="PhoD-like phosphatase"/>
    <property type="match status" value="1"/>
</dbReference>
<dbReference type="Pfam" id="PF09423">
    <property type="entry name" value="PhoD"/>
    <property type="match status" value="1"/>
</dbReference>
<dbReference type="PROSITE" id="PS51318">
    <property type="entry name" value="TAT"/>
    <property type="match status" value="1"/>
</dbReference>
<evidence type="ECO:0000313" key="5">
    <source>
        <dbReference type="Proteomes" id="UP000001591"/>
    </source>
</evidence>
<keyword evidence="4" id="KW-0378">Hydrolase</keyword>
<organism evidence="4 5">
    <name type="scientific">Rhodospirillum centenum (strain ATCC 51521 / SW)</name>
    <dbReference type="NCBI Taxonomy" id="414684"/>
    <lineage>
        <taxon>Bacteria</taxon>
        <taxon>Pseudomonadati</taxon>
        <taxon>Pseudomonadota</taxon>
        <taxon>Alphaproteobacteria</taxon>
        <taxon>Rhodospirillales</taxon>
        <taxon>Rhodospirillaceae</taxon>
        <taxon>Rhodospirillum</taxon>
    </lineage>
</organism>
<feature type="domain" description="Phospholipase D N-terminal" evidence="3">
    <location>
        <begin position="37"/>
        <end position="127"/>
    </location>
</feature>
<dbReference type="EMBL" id="CP000613">
    <property type="protein sequence ID" value="ACI99776.1"/>
    <property type="molecule type" value="Genomic_DNA"/>
</dbReference>
<protein>
    <submittedName>
        <fullName evidence="4">Alkaline phosphatase D</fullName>
        <ecNumber evidence="4">3.1.3.1</ecNumber>
    </submittedName>
</protein>
<dbReference type="RefSeq" id="WP_012567559.1">
    <property type="nucleotide sequence ID" value="NC_011420.2"/>
</dbReference>
<dbReference type="InterPro" id="IPR006311">
    <property type="entry name" value="TAT_signal"/>
</dbReference>
<dbReference type="Gene3D" id="2.60.40.380">
    <property type="entry name" value="Purple acid phosphatase-like, N-terminal"/>
    <property type="match status" value="1"/>
</dbReference>
<gene>
    <name evidence="4" type="primary">phoD</name>
    <name evidence="4" type="ordered locus">RC1_2391</name>
</gene>
<dbReference type="InterPro" id="IPR052900">
    <property type="entry name" value="Phospholipid_Metab_Enz"/>
</dbReference>
<evidence type="ECO:0000259" key="2">
    <source>
        <dbReference type="Pfam" id="PF09423"/>
    </source>
</evidence>
<proteinExistence type="predicted"/>
<keyword evidence="1" id="KW-0732">Signal</keyword>
<sequence>MKINRRGALGLAGAATLSATIGTAAGAAESSAVSFRHGVASGDPRQDRVILWTRVTPDQADAGAVDVDWEIAEEPDFKGSVRRGTARTSAARDFTVKVDVTGLRPLTRYHYRFRCGGQTSPVGQTQTLPEGKVKDMVIAVASCALYSTGFFNAYKEMAKLERVDLMLHLGDYIYEYGGAPDQLGMSIGQKIGRVPTPLNEAVTLADYRERHSCYRLDPDLQAAHARAPWICIWDDHETANDCWTGGAQNHQPEEGDWIERRAASIRAYYEWIPIREPEQGRGFEEINRTFELGDLATLVMLENRHIGRSRQISLRDPQDAHWLVVDKTDPARPVPVTDAAIVKDVLTAARTGKPIPAPYGIKLDTEALKKRIEDPSRSVLGDAQEKWLRAQLETSVRAGKPWQILGNQVVMARTTGVDVVAAMGKDGWEKALAQMTPYLRPWVRQLADLPRDIPFEFDGWDAYPAARARMDAILVESGARPLILSGDSHAFWMNALNGAGRRRIAAEIGTTAITSSSLGNMLGNVELGPAFADACEEVLFNQHLTKGFALVTLSAEEAKVDLIGVTTVLSRDYKRFTLKSYRILPGEGGGIKSIDEV</sequence>
<dbReference type="InterPro" id="IPR032093">
    <property type="entry name" value="PhoD_N"/>
</dbReference>
<dbReference type="Pfam" id="PF16655">
    <property type="entry name" value="PhoD_N"/>
    <property type="match status" value="1"/>
</dbReference>
<dbReference type="GO" id="GO:0004035">
    <property type="term" value="F:alkaline phosphatase activity"/>
    <property type="evidence" value="ECO:0007669"/>
    <property type="project" value="UniProtKB-EC"/>
</dbReference>
<feature type="domain" description="PhoD-like phosphatase metallophosphatase" evidence="2">
    <location>
        <begin position="139"/>
        <end position="562"/>
    </location>
</feature>
<keyword evidence="5" id="KW-1185">Reference proteome</keyword>
<dbReference type="HOGENOM" id="CLU_015982_1_0_5"/>
<dbReference type="AlphaFoldDB" id="B6IPS4"/>
<accession>B6IPS4</accession>
<dbReference type="OrthoDB" id="327733at2"/>
<dbReference type="PANTHER" id="PTHR43606:SF2">
    <property type="entry name" value="ALKALINE PHOSPHATASE FAMILY PROTEIN (AFU_ORTHOLOGUE AFUA_5G03860)"/>
    <property type="match status" value="1"/>
</dbReference>
<evidence type="ECO:0000256" key="1">
    <source>
        <dbReference type="SAM" id="SignalP"/>
    </source>
</evidence>
<dbReference type="PANTHER" id="PTHR43606">
    <property type="entry name" value="PHOSPHATASE, PUTATIVE (AFU_ORTHOLOGUE AFUA_6G08710)-RELATED"/>
    <property type="match status" value="1"/>
</dbReference>
<dbReference type="InterPro" id="IPR029052">
    <property type="entry name" value="Metallo-depent_PP-like"/>
</dbReference>